<keyword evidence="10 12" id="KW-0496">Mitochondrion</keyword>
<gene>
    <name evidence="14" type="primary">atp8</name>
</gene>
<dbReference type="GO" id="GO:0045259">
    <property type="term" value="C:proton-transporting ATP synthase complex"/>
    <property type="evidence" value="ECO:0007669"/>
    <property type="project" value="UniProtKB-KW"/>
</dbReference>
<evidence type="ECO:0000256" key="1">
    <source>
        <dbReference type="ARBA" id="ARBA00004304"/>
    </source>
</evidence>
<dbReference type="GO" id="GO:0015986">
    <property type="term" value="P:proton motive force-driven ATP synthesis"/>
    <property type="evidence" value="ECO:0007669"/>
    <property type="project" value="InterPro"/>
</dbReference>
<reference evidence="14" key="1">
    <citation type="submission" date="2016-04" db="EMBL/GenBank/DDBJ databases">
        <title>Mitochondria of Scolytid beetles.</title>
        <authorList>
            <person name="Miller K."/>
            <person name="Linard B."/>
            <person name="Vogler A.P."/>
        </authorList>
    </citation>
    <scope>NUCLEOTIDE SEQUENCE</scope>
</reference>
<keyword evidence="5 12" id="KW-0138">CF(0)</keyword>
<keyword evidence="8 13" id="KW-1133">Transmembrane helix</keyword>
<keyword evidence="6 12" id="KW-0812">Transmembrane</keyword>
<evidence type="ECO:0000256" key="10">
    <source>
        <dbReference type="ARBA" id="ARBA00023128"/>
    </source>
</evidence>
<keyword evidence="4 12" id="KW-0813">Transport</keyword>
<comment type="subcellular location">
    <subcellularLocation>
        <location evidence="1 12">Mitochondrion membrane</location>
        <topology evidence="1 12">Single-pass membrane protein</topology>
    </subcellularLocation>
</comment>
<keyword evidence="11 13" id="KW-0472">Membrane</keyword>
<evidence type="ECO:0000256" key="2">
    <source>
        <dbReference type="ARBA" id="ARBA00008892"/>
    </source>
</evidence>
<dbReference type="GO" id="GO:0031966">
    <property type="term" value="C:mitochondrial membrane"/>
    <property type="evidence" value="ECO:0007669"/>
    <property type="project" value="UniProtKB-SubCell"/>
</dbReference>
<accession>A0A343A4N8</accession>
<evidence type="ECO:0000256" key="5">
    <source>
        <dbReference type="ARBA" id="ARBA00022547"/>
    </source>
</evidence>
<evidence type="ECO:0000256" key="3">
    <source>
        <dbReference type="ARBA" id="ARBA00011291"/>
    </source>
</evidence>
<organism evidence="14">
    <name type="scientific">Hypothenemus sp. BMNH 1040003</name>
    <dbReference type="NCBI Taxonomy" id="1903776"/>
    <lineage>
        <taxon>Eukaryota</taxon>
        <taxon>Metazoa</taxon>
        <taxon>Ecdysozoa</taxon>
        <taxon>Arthropoda</taxon>
        <taxon>Hexapoda</taxon>
        <taxon>Insecta</taxon>
        <taxon>Pterygota</taxon>
        <taxon>Neoptera</taxon>
        <taxon>Endopterygota</taxon>
        <taxon>Coleoptera</taxon>
        <taxon>Polyphaga</taxon>
        <taxon>Cucujiformia</taxon>
        <taxon>Curculionidae</taxon>
        <taxon>Scolytinae</taxon>
        <taxon>Hypothenemus</taxon>
    </lineage>
</organism>
<dbReference type="InterPro" id="IPR001421">
    <property type="entry name" value="ATP8_metazoa"/>
</dbReference>
<feature type="transmembrane region" description="Helical" evidence="13">
    <location>
        <begin position="12"/>
        <end position="33"/>
    </location>
</feature>
<proteinExistence type="inferred from homology"/>
<evidence type="ECO:0000256" key="11">
    <source>
        <dbReference type="ARBA" id="ARBA00023136"/>
    </source>
</evidence>
<name>A0A343A4N8_9CUCU</name>
<dbReference type="Pfam" id="PF00895">
    <property type="entry name" value="ATP-synt_8"/>
    <property type="match status" value="1"/>
</dbReference>
<evidence type="ECO:0000256" key="12">
    <source>
        <dbReference type="RuleBase" id="RU003661"/>
    </source>
</evidence>
<dbReference type="EMBL" id="KX035175">
    <property type="protein sequence ID" value="AOY39516.1"/>
    <property type="molecule type" value="Genomic_DNA"/>
</dbReference>
<evidence type="ECO:0000313" key="14">
    <source>
        <dbReference type="EMBL" id="AOY39516.1"/>
    </source>
</evidence>
<comment type="subunit">
    <text evidence="3">F-type ATPases have 2 components, CF(1) - the catalytic core - and CF(0) - the membrane proton channel.</text>
</comment>
<evidence type="ECO:0000256" key="8">
    <source>
        <dbReference type="ARBA" id="ARBA00022989"/>
    </source>
</evidence>
<dbReference type="AlphaFoldDB" id="A0A343A4N8"/>
<evidence type="ECO:0000256" key="9">
    <source>
        <dbReference type="ARBA" id="ARBA00023065"/>
    </source>
</evidence>
<evidence type="ECO:0000256" key="7">
    <source>
        <dbReference type="ARBA" id="ARBA00022781"/>
    </source>
</evidence>
<geneLocation type="mitochondrion" evidence="14"/>
<evidence type="ECO:0000256" key="6">
    <source>
        <dbReference type="ARBA" id="ARBA00022692"/>
    </source>
</evidence>
<comment type="similarity">
    <text evidence="2 12">Belongs to the ATPase protein 8 family.</text>
</comment>
<keyword evidence="9 12" id="KW-0406">Ion transport</keyword>
<evidence type="ECO:0000256" key="4">
    <source>
        <dbReference type="ARBA" id="ARBA00022448"/>
    </source>
</evidence>
<dbReference type="GO" id="GO:0015078">
    <property type="term" value="F:proton transmembrane transporter activity"/>
    <property type="evidence" value="ECO:0007669"/>
    <property type="project" value="InterPro"/>
</dbReference>
<sequence length="51" mass="6149">MPQMAPMSWLTLYLVFSIILMITMAISFFQLLYTKKTSSKKKIKTQMNWKW</sequence>
<evidence type="ECO:0000256" key="13">
    <source>
        <dbReference type="SAM" id="Phobius"/>
    </source>
</evidence>
<protein>
    <recommendedName>
        <fullName evidence="12">ATP synthase complex subunit 8</fullName>
    </recommendedName>
</protein>
<keyword evidence="7 12" id="KW-0375">Hydrogen ion transport</keyword>